<evidence type="ECO:0000256" key="1">
    <source>
        <dbReference type="ARBA" id="ARBA00022741"/>
    </source>
</evidence>
<evidence type="ECO:0000313" key="11">
    <source>
        <dbReference type="Proteomes" id="UP000237271"/>
    </source>
</evidence>
<feature type="binding site" evidence="6">
    <location>
        <begin position="337"/>
        <end position="344"/>
    </location>
    <ligand>
        <name>ATP</name>
        <dbReference type="ChEBI" id="CHEBI:30616"/>
    </ligand>
</feature>
<evidence type="ECO:0000256" key="4">
    <source>
        <dbReference type="ARBA" id="ARBA00023054"/>
    </source>
</evidence>
<keyword evidence="3 6" id="KW-0067">ATP-binding</keyword>
<dbReference type="FunFam" id="3.40.850.10:FF:000193">
    <property type="entry name" value="Kinesin-like protein"/>
    <property type="match status" value="1"/>
</dbReference>
<feature type="coiled-coil region" evidence="7">
    <location>
        <begin position="1849"/>
        <end position="2038"/>
    </location>
</feature>
<dbReference type="InterPro" id="IPR036961">
    <property type="entry name" value="Kinesin_motor_dom_sf"/>
</dbReference>
<dbReference type="PROSITE" id="PS00411">
    <property type="entry name" value="KINESIN_MOTOR_1"/>
    <property type="match status" value="1"/>
</dbReference>
<dbReference type="SUPFAM" id="SSF53474">
    <property type="entry name" value="alpha/beta-Hydrolases"/>
    <property type="match status" value="1"/>
</dbReference>
<evidence type="ECO:0000256" key="5">
    <source>
        <dbReference type="ARBA" id="ARBA00023175"/>
    </source>
</evidence>
<sequence>MAGLGICGEPLVSGITSDLSGMSVSSYAVNYLASMDQTSAGPGATDMTNHVTSVAQQCPNTVFVLGGYSQGANVTDIAIGIKTTLGSGDTIPDTLSSRIKAIVTFGNPLMLMGESIDSASSTYGSKAIEFCNTGDPVCGNGVNTIAHLTYATDGSVTTAADQAATLVNRLTNSSWIQLCLIQQSAHVEMMSKPVHFAKISMFLCVFYNLDFDSNKKRANSLQKVPCLVIRVIVNSALMEVSAPAEAENIAVCIRVRPMNERETRSHDAPALACVPKLNVVSLTDPETGAPLSGKGNVFQYDQIFDASSDSHAIYESVGRRIVHSTLSGINGTIFAYGQTSSGKTYTMQGDGGMPFEPEAESSRPGVLQLAVEDIFNYIENCKDRDFLLRVSFLEIYNEVVKDLLSPSEKGANLKLREDPRKGVYVECREEIITNYEDIVTLLQTGNQNRTTGQTAMNEKSSRSHSVFRIVIESKEKSDSRRQSEEDVNGAVLVASLNLVDLAGSESLRHTGAEGIRQREAGNINKSLLTLARVINSLASSGGRGQNAPFRDSKLTRLLQNSLGGNTRTLIICCVTPSDRYIEETKSTLQFAARAKDIKTSATVNEVLDDQTQLRRLKREVHELKKLVSSEALNALKAENEALISEKNQNKTEMARLMGLILSSSSVTKATVGKKRKQCGKRTRETWGPGDFPSNIKTLAPFSPNRYPRKRHSPAKENVNPQTLFCVYEDIDNNMEKNSENAAFDPSTIKLKPKQPVMGVNSSSKNVLDLFSAVFESYHEGGCVDPIAAIETVANEKSASLGDIERARSFDVLADIRRLIVANVQLKSALNEKLVLEQEVNDLRSTLNDRSLNDNRASCDCSGDVTKADALINGKMIDLASTQEALEKEMRHCQDLEMEKTNCQQMAAEEMLYLRFQLEDLKLKSDESRQRFDSEKRKLESALESLQSELPQSSAGEYVDLCSRKDELENIVEEMRASQTVLQLAVAERDEEIATLKAQVSEQIHTELETRVTCLEEENTLLQQKVCELQGDQKETHQGIISEDQGNKVVVEKVAGKLQDFMQEVAQLRCAHEKAAMEKEQLHGETERISEELEIAQRQGYEMSETLMEKEHIAKVLQAQLDAKLMTISQMQTKHNTEVEKLHQTIHDITNEKNKLLADIQEVGAEGSTATHGGKIATTKSIESVANVNEMEDENADAQTLHLEVKELTEKLLTITLELAVMKEHLQTLLTLSDDLPEESELKAAFDKVRADFDNLQEQNKSATEASLAKLKDSAILPDNGNTELPPQQRFEILNENFKRVTEQLENVSRERNDCVEELRALESQLMEVSEERLKLTISVDEQEMKLREVEQAAMTSSEMIATLQGELKMTKSTNASLEASKAELEQNVETMQRALTALQADHCMIMEKMQHRESVLNHDSESSIQEVEQLQARFEMVANQREKLQLDVQSYEETLLVLRQEAKDSSDTIADLSEKMKMLETELTSSSLSNEQKKKELARLADALARSEEEQHEMRLQSKRRLVAAEGKEMALEEKISVLEQQLSLSSTAGSSVSVSMQDKTQMELIHLREKQTELQAKIASLENQLAEAQEELGKQDAAWGKKEAMAEMELARLTTEQKQLHEQLSTLQDGVGASQREMEAQAKELANTKQSFADLSEQKEAVQCELEAAKSAWEEKKQDLICQFQKQFQDVQDKLEECQTTADGEINRLCSVIEELKHSSKLREEDLERQLREQGKSRQEALQAKCNELDDELQRLREKYGALEAQRGDAEKRLQNEIHELSQKYAAAQNLQATYQAKLKDVEVQLEMTENDVAQSRGELQNVANSLKSSQMKATQHYNQLLETQLSNETMEKLVETQKARIDKLEKVKMTTDILDMFRKLKQDRHDLKVKVAELQKELVQAERTSVQVQENHQGKEHRLVDDKDDELKLLMKNVEEIRESLRVEKQQSAELKAEMRAALKDEREKAEHEIDEMQALVKEKMELVEKLESQVASTENTMTKLREDKSEHVSYLEKENLALHVENRELKKRLESLHERDYLMRETGTYDASAAAAAKVLNGDGDESDVNVTKLSAIAAKNQEEPKERERPECAQQ</sequence>
<keyword evidence="5 6" id="KW-0505">Motor protein</keyword>
<feature type="coiled-coil region" evidence="7">
    <location>
        <begin position="878"/>
        <end position="948"/>
    </location>
</feature>
<feature type="coiled-coil region" evidence="7">
    <location>
        <begin position="1057"/>
        <end position="1098"/>
    </location>
</feature>
<dbReference type="Gene3D" id="3.40.50.1820">
    <property type="entry name" value="alpha/beta hydrolase"/>
    <property type="match status" value="1"/>
</dbReference>
<protein>
    <submittedName>
        <fullName evidence="10">Kinesin-like protein</fullName>
    </submittedName>
</protein>
<evidence type="ECO:0000313" key="10">
    <source>
        <dbReference type="EMBL" id="POM81946.1"/>
    </source>
</evidence>
<evidence type="ECO:0000256" key="8">
    <source>
        <dbReference type="SAM" id="MobiDB-lite"/>
    </source>
</evidence>
<comment type="similarity">
    <text evidence="6">Belongs to the TRAFAC class myosin-kinesin ATPase superfamily. Kinesin family.</text>
</comment>
<dbReference type="PROSITE" id="PS50067">
    <property type="entry name" value="KINESIN_MOTOR_2"/>
    <property type="match status" value="1"/>
</dbReference>
<feature type="coiled-coil region" evidence="7">
    <location>
        <begin position="1427"/>
        <end position="1599"/>
    </location>
</feature>
<dbReference type="Pfam" id="PF00225">
    <property type="entry name" value="Kinesin"/>
    <property type="match status" value="1"/>
</dbReference>
<dbReference type="SMART" id="SM01110">
    <property type="entry name" value="Cutinase"/>
    <property type="match status" value="1"/>
</dbReference>
<dbReference type="GO" id="GO:0016787">
    <property type="term" value="F:hydrolase activity"/>
    <property type="evidence" value="ECO:0007669"/>
    <property type="project" value="UniProtKB-KW"/>
</dbReference>
<dbReference type="InterPro" id="IPR019821">
    <property type="entry name" value="Kinesin_motor_CS"/>
</dbReference>
<keyword evidence="4 7" id="KW-0175">Coiled coil</keyword>
<dbReference type="InterPro" id="IPR001752">
    <property type="entry name" value="Kinesin_motor_dom"/>
</dbReference>
<dbReference type="Gene3D" id="3.40.850.10">
    <property type="entry name" value="Kinesin motor domain"/>
    <property type="match status" value="1"/>
</dbReference>
<feature type="compositionally biased region" description="Basic and acidic residues" evidence="8">
    <location>
        <begin position="2080"/>
        <end position="2095"/>
    </location>
</feature>
<feature type="coiled-coil region" evidence="7">
    <location>
        <begin position="606"/>
        <end position="652"/>
    </location>
</feature>
<keyword evidence="2" id="KW-0378">Hydrolase</keyword>
<feature type="region of interest" description="Disordered" evidence="8">
    <location>
        <begin position="2076"/>
        <end position="2095"/>
    </location>
</feature>
<feature type="coiled-coil region" evidence="7">
    <location>
        <begin position="1367"/>
        <end position="1401"/>
    </location>
</feature>
<evidence type="ECO:0000256" key="7">
    <source>
        <dbReference type="SAM" id="Coils"/>
    </source>
</evidence>
<dbReference type="GO" id="GO:0003777">
    <property type="term" value="F:microtubule motor activity"/>
    <property type="evidence" value="ECO:0007669"/>
    <property type="project" value="InterPro"/>
</dbReference>
<dbReference type="PANTHER" id="PTHR47968">
    <property type="entry name" value="CENTROMERE PROTEIN E"/>
    <property type="match status" value="1"/>
</dbReference>
<dbReference type="PRINTS" id="PR00380">
    <property type="entry name" value="KINESINHEAVY"/>
</dbReference>
<dbReference type="EMBL" id="NCKW01000001">
    <property type="protein sequence ID" value="POM81946.1"/>
    <property type="molecule type" value="Genomic_DNA"/>
</dbReference>
<dbReference type="GO" id="GO:0005524">
    <property type="term" value="F:ATP binding"/>
    <property type="evidence" value="ECO:0007669"/>
    <property type="project" value="UniProtKB-UniRule"/>
</dbReference>
<feature type="region of interest" description="Disordered" evidence="8">
    <location>
        <begin position="672"/>
        <end position="715"/>
    </location>
</feature>
<feature type="domain" description="Kinesin motor" evidence="9">
    <location>
        <begin position="248"/>
        <end position="597"/>
    </location>
</feature>
<dbReference type="InterPro" id="IPR027417">
    <property type="entry name" value="P-loop_NTPase"/>
</dbReference>
<comment type="caution">
    <text evidence="10">The sequence shown here is derived from an EMBL/GenBank/DDBJ whole genome shotgun (WGS) entry which is preliminary data.</text>
</comment>
<dbReference type="InterPro" id="IPR000675">
    <property type="entry name" value="Cutinase/axe"/>
</dbReference>
<dbReference type="PANTHER" id="PTHR47968:SF75">
    <property type="entry name" value="CENTROMERE-ASSOCIATED PROTEIN E"/>
    <property type="match status" value="1"/>
</dbReference>
<dbReference type="InterPro" id="IPR029058">
    <property type="entry name" value="AB_hydrolase_fold"/>
</dbReference>
<dbReference type="Pfam" id="PF01083">
    <property type="entry name" value="Cutinase"/>
    <property type="match status" value="1"/>
</dbReference>
<dbReference type="SUPFAM" id="SSF52540">
    <property type="entry name" value="P-loop containing nucleoside triphosphate hydrolases"/>
    <property type="match status" value="1"/>
</dbReference>
<evidence type="ECO:0000256" key="2">
    <source>
        <dbReference type="ARBA" id="ARBA00022801"/>
    </source>
</evidence>
<dbReference type="GO" id="GO:0008017">
    <property type="term" value="F:microtubule binding"/>
    <property type="evidence" value="ECO:0007669"/>
    <property type="project" value="InterPro"/>
</dbReference>
<feature type="coiled-coil region" evidence="7">
    <location>
        <begin position="1238"/>
        <end position="1265"/>
    </location>
</feature>
<proteinExistence type="inferred from homology"/>
<accession>A0A2P4YW46</accession>
<keyword evidence="11" id="KW-1185">Reference proteome</keyword>
<feature type="coiled-coil region" evidence="7">
    <location>
        <begin position="1639"/>
        <end position="1673"/>
    </location>
</feature>
<dbReference type="InterPro" id="IPR027640">
    <property type="entry name" value="Kinesin-like_fam"/>
</dbReference>
<gene>
    <name evidence="10" type="ORF">PHPALM_15</name>
</gene>
<name>A0A2P4YW46_9STRA</name>
<dbReference type="OrthoDB" id="3176171at2759"/>
<dbReference type="GO" id="GO:0007018">
    <property type="term" value="P:microtubule-based movement"/>
    <property type="evidence" value="ECO:0007669"/>
    <property type="project" value="InterPro"/>
</dbReference>
<evidence type="ECO:0000256" key="6">
    <source>
        <dbReference type="PROSITE-ProRule" id="PRU00283"/>
    </source>
</evidence>
<feature type="coiled-coil region" evidence="7">
    <location>
        <begin position="1290"/>
        <end position="1331"/>
    </location>
</feature>
<dbReference type="SMART" id="SM00129">
    <property type="entry name" value="KISc"/>
    <property type="match status" value="1"/>
</dbReference>
<dbReference type="Proteomes" id="UP000237271">
    <property type="component" value="Unassembled WGS sequence"/>
</dbReference>
<feature type="coiled-coil region" evidence="7">
    <location>
        <begin position="1725"/>
        <end position="1820"/>
    </location>
</feature>
<reference evidence="10 11" key="1">
    <citation type="journal article" date="2017" name="Genome Biol. Evol.">
        <title>Phytophthora megakarya and P. palmivora, closely related causal agents of cacao black pod rot, underwent increases in genome sizes and gene numbers by different mechanisms.</title>
        <authorList>
            <person name="Ali S.S."/>
            <person name="Shao J."/>
            <person name="Lary D.J."/>
            <person name="Kronmiller B."/>
            <person name="Shen D."/>
            <person name="Strem M.D."/>
            <person name="Amoako-Attah I."/>
            <person name="Akrofi A.Y."/>
            <person name="Begoude B.A."/>
            <person name="Ten Hoopen G.M."/>
            <person name="Coulibaly K."/>
            <person name="Kebe B.I."/>
            <person name="Melnick R.L."/>
            <person name="Guiltinan M.J."/>
            <person name="Tyler B.M."/>
            <person name="Meinhardt L.W."/>
            <person name="Bailey B.A."/>
        </authorList>
    </citation>
    <scope>NUCLEOTIDE SEQUENCE [LARGE SCALE GENOMIC DNA]</scope>
    <source>
        <strain evidence="11">sbr112.9</strain>
    </source>
</reference>
<feature type="coiled-coil region" evidence="7">
    <location>
        <begin position="1138"/>
        <end position="1165"/>
    </location>
</feature>
<evidence type="ECO:0000259" key="9">
    <source>
        <dbReference type="PROSITE" id="PS50067"/>
    </source>
</evidence>
<evidence type="ECO:0000256" key="3">
    <source>
        <dbReference type="ARBA" id="ARBA00022840"/>
    </source>
</evidence>
<organism evidence="10 11">
    <name type="scientific">Phytophthora palmivora</name>
    <dbReference type="NCBI Taxonomy" id="4796"/>
    <lineage>
        <taxon>Eukaryota</taxon>
        <taxon>Sar</taxon>
        <taxon>Stramenopiles</taxon>
        <taxon>Oomycota</taxon>
        <taxon>Peronosporomycetes</taxon>
        <taxon>Peronosporales</taxon>
        <taxon>Peronosporaceae</taxon>
        <taxon>Phytophthora</taxon>
    </lineage>
</organism>
<keyword evidence="1 6" id="KW-0547">Nucleotide-binding</keyword>